<accession>A0A9W9IY88</accession>
<dbReference type="EMBL" id="JAPQKP010000006">
    <property type="protein sequence ID" value="KAJ5186132.1"/>
    <property type="molecule type" value="Genomic_DNA"/>
</dbReference>
<comment type="caution">
    <text evidence="1">The sequence shown here is derived from an EMBL/GenBank/DDBJ whole genome shotgun (WGS) entry which is preliminary data.</text>
</comment>
<protein>
    <submittedName>
        <fullName evidence="1">Uncharacterized protein</fullName>
    </submittedName>
</protein>
<name>A0A9W9IY88_9EURO</name>
<dbReference type="AlphaFoldDB" id="A0A9W9IY88"/>
<dbReference type="Proteomes" id="UP001150879">
    <property type="component" value="Unassembled WGS sequence"/>
</dbReference>
<evidence type="ECO:0000313" key="2">
    <source>
        <dbReference type="Proteomes" id="UP001150879"/>
    </source>
</evidence>
<proteinExistence type="predicted"/>
<evidence type="ECO:0000313" key="1">
    <source>
        <dbReference type="EMBL" id="KAJ5186132.1"/>
    </source>
</evidence>
<keyword evidence="2" id="KW-1185">Reference proteome</keyword>
<reference evidence="1" key="1">
    <citation type="submission" date="2022-11" db="EMBL/GenBank/DDBJ databases">
        <authorList>
            <person name="Petersen C."/>
        </authorList>
    </citation>
    <scope>NUCLEOTIDE SEQUENCE</scope>
    <source>
        <strain evidence="1">IBT 16849</strain>
    </source>
</reference>
<organism evidence="1 2">
    <name type="scientific">Penicillium cf. griseofulvum</name>
    <dbReference type="NCBI Taxonomy" id="2972120"/>
    <lineage>
        <taxon>Eukaryota</taxon>
        <taxon>Fungi</taxon>
        <taxon>Dikarya</taxon>
        <taxon>Ascomycota</taxon>
        <taxon>Pezizomycotina</taxon>
        <taxon>Eurotiomycetes</taxon>
        <taxon>Eurotiomycetidae</taxon>
        <taxon>Eurotiales</taxon>
        <taxon>Aspergillaceae</taxon>
        <taxon>Penicillium</taxon>
    </lineage>
</organism>
<sequence>MTPEEDDDDDERTGLAALDLGVEDDGIQPKSTTMLINNWPGQSHDRLKLRQGENAEMKMKRRG</sequence>
<reference evidence="1" key="2">
    <citation type="journal article" date="2023" name="IMA Fungus">
        <title>Comparative genomic study of the Penicillium genus elucidates a diverse pangenome and 15 lateral gene transfer events.</title>
        <authorList>
            <person name="Petersen C."/>
            <person name="Sorensen T."/>
            <person name="Nielsen M.R."/>
            <person name="Sondergaard T.E."/>
            <person name="Sorensen J.L."/>
            <person name="Fitzpatrick D.A."/>
            <person name="Frisvad J.C."/>
            <person name="Nielsen K.L."/>
        </authorList>
    </citation>
    <scope>NUCLEOTIDE SEQUENCE</scope>
    <source>
        <strain evidence="1">IBT 16849</strain>
    </source>
</reference>
<gene>
    <name evidence="1" type="ORF">N7472_010972</name>
</gene>